<reference evidence="11" key="1">
    <citation type="submission" date="2021-01" db="EMBL/GenBank/DDBJ databases">
        <authorList>
            <consortium name="Genoscope - CEA"/>
            <person name="William W."/>
        </authorList>
    </citation>
    <scope>NUCLEOTIDE SEQUENCE</scope>
</reference>
<dbReference type="Proteomes" id="UP000689195">
    <property type="component" value="Unassembled WGS sequence"/>
</dbReference>
<dbReference type="Pfam" id="PF01485">
    <property type="entry name" value="IBR"/>
    <property type="match status" value="2"/>
</dbReference>
<comment type="pathway">
    <text evidence="1">Protein modification; protein ubiquitination.</text>
</comment>
<dbReference type="GO" id="GO:0000151">
    <property type="term" value="C:ubiquitin ligase complex"/>
    <property type="evidence" value="ECO:0007669"/>
    <property type="project" value="TreeGrafter"/>
</dbReference>
<evidence type="ECO:0000313" key="12">
    <source>
        <dbReference type="Proteomes" id="UP000689195"/>
    </source>
</evidence>
<keyword evidence="12" id="KW-1185">Reference proteome</keyword>
<dbReference type="GO" id="GO:0043130">
    <property type="term" value="F:ubiquitin binding"/>
    <property type="evidence" value="ECO:0007669"/>
    <property type="project" value="TreeGrafter"/>
</dbReference>
<evidence type="ECO:0000256" key="6">
    <source>
        <dbReference type="ARBA" id="ARBA00022786"/>
    </source>
</evidence>
<evidence type="ECO:0000256" key="8">
    <source>
        <dbReference type="PROSITE-ProRule" id="PRU00175"/>
    </source>
</evidence>
<evidence type="ECO:0008006" key="13">
    <source>
        <dbReference type="Google" id="ProtNLM"/>
    </source>
</evidence>
<dbReference type="GO" id="GO:0008270">
    <property type="term" value="F:zinc ion binding"/>
    <property type="evidence" value="ECO:0007669"/>
    <property type="project" value="UniProtKB-KW"/>
</dbReference>
<keyword evidence="7" id="KW-0862">Zinc</keyword>
<comment type="caution">
    <text evidence="11">The sequence shown here is derived from an EMBL/GenBank/DDBJ whole genome shotgun (WGS) entry which is preliminary data.</text>
</comment>
<proteinExistence type="predicted"/>
<dbReference type="EMBL" id="CAJJDO010000159">
    <property type="protein sequence ID" value="CAD8210522.1"/>
    <property type="molecule type" value="Genomic_DNA"/>
</dbReference>
<keyword evidence="4" id="KW-0677">Repeat</keyword>
<evidence type="ECO:0000256" key="2">
    <source>
        <dbReference type="ARBA" id="ARBA00022679"/>
    </source>
</evidence>
<dbReference type="InterPro" id="IPR051628">
    <property type="entry name" value="LUBAC_E3_Ligases"/>
</dbReference>
<sequence>MLEIRNLKQLTKLKLVNQNEDDLMISSFILGYLQGKSNSISLELFQQNLDIFTSLNEFMSMKFYNQERIYRLYNDALLGSKDFIILCYELEREVLNSCEGEQIQETQSFILQIPSDIQSQIILQTQQNQDRNSINNSEWELEQKISSIIKQNTLLKNYNKESDKYELIQKLQKEFEEDQSIQALNFKLNSQNFSQIIDEDKYKQIDCQICLEKIVFQEMAPLYCQHIFHQKCLNQYCIHQMGDKKIPIKCPSQCNQTIIYQDLKEVLDQKQLSEFQQLSFKAYVQSLGNQYSWCPTPNCTYVFIVGKSFQLDCPVCQKKYCLECKIEYHNGFSCKEYQEKQKTQSRLKNEKYFDDRFFSFIKGAKFKQCPQCKYWVEKSQGCNHMTCLCKFQFCYVCGGVYNKCECKKNNFLSFHFF</sequence>
<keyword evidence="5 8" id="KW-0863">Zinc-finger</keyword>
<evidence type="ECO:0000256" key="7">
    <source>
        <dbReference type="ARBA" id="ARBA00022833"/>
    </source>
</evidence>
<gene>
    <name evidence="11" type="ORF">PPENT_87.1.T1590109</name>
</gene>
<protein>
    <recommendedName>
        <fullName evidence="13">IBR domain protein</fullName>
    </recommendedName>
</protein>
<keyword evidence="3" id="KW-0479">Metal-binding</keyword>
<dbReference type="PROSITE" id="PS50089">
    <property type="entry name" value="ZF_RING_2"/>
    <property type="match status" value="1"/>
</dbReference>
<dbReference type="PANTHER" id="PTHR22770:SF13">
    <property type="entry name" value="RING-TYPE DOMAIN-CONTAINING PROTEIN"/>
    <property type="match status" value="1"/>
</dbReference>
<accession>A0A8S1YF91</accession>
<organism evidence="11 12">
    <name type="scientific">Paramecium pentaurelia</name>
    <dbReference type="NCBI Taxonomy" id="43138"/>
    <lineage>
        <taxon>Eukaryota</taxon>
        <taxon>Sar</taxon>
        <taxon>Alveolata</taxon>
        <taxon>Ciliophora</taxon>
        <taxon>Intramacronucleata</taxon>
        <taxon>Oligohymenophorea</taxon>
        <taxon>Peniculida</taxon>
        <taxon>Parameciidae</taxon>
        <taxon>Paramecium</taxon>
    </lineage>
</organism>
<dbReference type="InterPro" id="IPR001841">
    <property type="entry name" value="Znf_RING"/>
</dbReference>
<dbReference type="SMART" id="SM00647">
    <property type="entry name" value="IBR"/>
    <property type="match status" value="2"/>
</dbReference>
<dbReference type="CDD" id="cd20335">
    <property type="entry name" value="BRcat_RBR"/>
    <property type="match status" value="1"/>
</dbReference>
<evidence type="ECO:0000256" key="3">
    <source>
        <dbReference type="ARBA" id="ARBA00022723"/>
    </source>
</evidence>
<feature type="domain" description="RING-type" evidence="10">
    <location>
        <begin position="203"/>
        <end position="417"/>
    </location>
</feature>
<feature type="domain" description="RING-type" evidence="9">
    <location>
        <begin position="207"/>
        <end position="251"/>
    </location>
</feature>
<evidence type="ECO:0000256" key="1">
    <source>
        <dbReference type="ARBA" id="ARBA00004906"/>
    </source>
</evidence>
<evidence type="ECO:0000259" key="9">
    <source>
        <dbReference type="PROSITE" id="PS50089"/>
    </source>
</evidence>
<dbReference type="FunFam" id="3.30.40.10:FF:000893">
    <property type="entry name" value="RBR-type E3 ubiquitin transferase"/>
    <property type="match status" value="1"/>
</dbReference>
<dbReference type="AlphaFoldDB" id="A0A8S1YF91"/>
<dbReference type="InterPro" id="IPR044066">
    <property type="entry name" value="TRIAD_supradom"/>
</dbReference>
<dbReference type="GO" id="GO:0097039">
    <property type="term" value="P:protein linear polyubiquitination"/>
    <property type="evidence" value="ECO:0007669"/>
    <property type="project" value="TreeGrafter"/>
</dbReference>
<dbReference type="InterPro" id="IPR002867">
    <property type="entry name" value="IBR_dom"/>
</dbReference>
<keyword evidence="2" id="KW-0808">Transferase</keyword>
<evidence type="ECO:0000256" key="4">
    <source>
        <dbReference type="ARBA" id="ARBA00022737"/>
    </source>
</evidence>
<dbReference type="GO" id="GO:0004842">
    <property type="term" value="F:ubiquitin-protein transferase activity"/>
    <property type="evidence" value="ECO:0007669"/>
    <property type="project" value="TreeGrafter"/>
</dbReference>
<dbReference type="GO" id="GO:0043161">
    <property type="term" value="P:proteasome-mediated ubiquitin-dependent protein catabolic process"/>
    <property type="evidence" value="ECO:0007669"/>
    <property type="project" value="TreeGrafter"/>
</dbReference>
<name>A0A8S1YF91_9CILI</name>
<evidence type="ECO:0000313" key="11">
    <source>
        <dbReference type="EMBL" id="CAD8210522.1"/>
    </source>
</evidence>
<dbReference type="CDD" id="cd22584">
    <property type="entry name" value="Rcat_RBR_unk"/>
    <property type="match status" value="1"/>
</dbReference>
<evidence type="ECO:0000256" key="5">
    <source>
        <dbReference type="ARBA" id="ARBA00022771"/>
    </source>
</evidence>
<dbReference type="OrthoDB" id="10009520at2759"/>
<dbReference type="PROSITE" id="PS51873">
    <property type="entry name" value="TRIAD"/>
    <property type="match status" value="1"/>
</dbReference>
<keyword evidence="6" id="KW-0833">Ubl conjugation pathway</keyword>
<evidence type="ECO:0000259" key="10">
    <source>
        <dbReference type="PROSITE" id="PS51873"/>
    </source>
</evidence>
<dbReference type="PANTHER" id="PTHR22770">
    <property type="entry name" value="UBIQUITIN CONJUGATING ENZYME 7 INTERACTING PROTEIN-RELATED"/>
    <property type="match status" value="1"/>
</dbReference>